<dbReference type="PATRIC" id="fig|1280951.3.peg.1978"/>
<gene>
    <name evidence="1" type="ORF">HHI_09802</name>
</gene>
<protein>
    <submittedName>
        <fullName evidence="1">Uncharacterized protein</fullName>
    </submittedName>
</protein>
<accession>A0A059FT58</accession>
<dbReference type="AlphaFoldDB" id="A0A059FT58"/>
<evidence type="ECO:0000313" key="1">
    <source>
        <dbReference type="EMBL" id="KCZ93681.1"/>
    </source>
</evidence>
<evidence type="ECO:0000313" key="2">
    <source>
        <dbReference type="Proteomes" id="UP000025061"/>
    </source>
</evidence>
<dbReference type="Proteomes" id="UP000025061">
    <property type="component" value="Unassembled WGS sequence"/>
</dbReference>
<keyword evidence="2" id="KW-1185">Reference proteome</keyword>
<organism evidence="1 2">
    <name type="scientific">Hyphomonas hirschiana VP5</name>
    <dbReference type="NCBI Taxonomy" id="1280951"/>
    <lineage>
        <taxon>Bacteria</taxon>
        <taxon>Pseudomonadati</taxon>
        <taxon>Pseudomonadota</taxon>
        <taxon>Alphaproteobacteria</taxon>
        <taxon>Hyphomonadales</taxon>
        <taxon>Hyphomonadaceae</taxon>
        <taxon>Hyphomonas</taxon>
    </lineage>
</organism>
<reference evidence="1 2" key="1">
    <citation type="submission" date="2013-04" db="EMBL/GenBank/DDBJ databases">
        <title>Hyphomonas hirschiana VP5 Genome Sequencing.</title>
        <authorList>
            <person name="Lai Q."/>
            <person name="Shao Z."/>
        </authorList>
    </citation>
    <scope>NUCLEOTIDE SEQUENCE [LARGE SCALE GENOMIC DNA]</scope>
    <source>
        <strain evidence="1 2">VP5</strain>
    </source>
</reference>
<comment type="caution">
    <text evidence="1">The sequence shown here is derived from an EMBL/GenBank/DDBJ whole genome shotgun (WGS) entry which is preliminary data.</text>
</comment>
<proteinExistence type="predicted"/>
<dbReference type="EMBL" id="ARYI01000007">
    <property type="protein sequence ID" value="KCZ93681.1"/>
    <property type="molecule type" value="Genomic_DNA"/>
</dbReference>
<sequence length="174" mass="18854">MNEAEHIRGPLGHTLTPSVLKIAFDEAYQAISEATARATPPGEASIYGAALWLALAQRGADPVELDRTIDRLPMIAFGDQGQVAEFAATVCRWAHKGAPNRGMAARRAKEILIRSGWKPGQVNSSFVTLNNAMHIFGSTQDFLGGEPELDALEQRPLSPRQRAAVAYMKANSPF</sequence>
<dbReference type="RefSeq" id="WP_148205904.1">
    <property type="nucleotide sequence ID" value="NZ_ARYI01000007.1"/>
</dbReference>
<name>A0A059FT58_9PROT</name>